<proteinExistence type="predicted"/>
<keyword evidence="2" id="KW-1185">Reference proteome</keyword>
<dbReference type="Proteomes" id="UP000606786">
    <property type="component" value="Unassembled WGS sequence"/>
</dbReference>
<accession>A0A811U376</accession>
<protein>
    <submittedName>
        <fullName evidence="1">(Mediterranean fruit fly) hypothetical protein</fullName>
    </submittedName>
</protein>
<sequence length="107" mass="12536">MITFRLNCDATMIRTSMRRRGCSRSRLTSYREAYINRGFKGQERCMAQVAERRLGNSMYVEMSIVKFIFISVITLIRNTATRSHEESTQVELFLWEAVNVKRPANHP</sequence>
<dbReference type="EMBL" id="CAJHJT010000001">
    <property type="protein sequence ID" value="CAD6991715.1"/>
    <property type="molecule type" value="Genomic_DNA"/>
</dbReference>
<organism evidence="1 2">
    <name type="scientific">Ceratitis capitata</name>
    <name type="common">Mediterranean fruit fly</name>
    <name type="synonym">Tephritis capitata</name>
    <dbReference type="NCBI Taxonomy" id="7213"/>
    <lineage>
        <taxon>Eukaryota</taxon>
        <taxon>Metazoa</taxon>
        <taxon>Ecdysozoa</taxon>
        <taxon>Arthropoda</taxon>
        <taxon>Hexapoda</taxon>
        <taxon>Insecta</taxon>
        <taxon>Pterygota</taxon>
        <taxon>Neoptera</taxon>
        <taxon>Endopterygota</taxon>
        <taxon>Diptera</taxon>
        <taxon>Brachycera</taxon>
        <taxon>Muscomorpha</taxon>
        <taxon>Tephritoidea</taxon>
        <taxon>Tephritidae</taxon>
        <taxon>Ceratitis</taxon>
        <taxon>Ceratitis</taxon>
    </lineage>
</organism>
<name>A0A811U376_CERCA</name>
<gene>
    <name evidence="1" type="ORF">CCAP1982_LOCUS628</name>
</gene>
<evidence type="ECO:0000313" key="2">
    <source>
        <dbReference type="Proteomes" id="UP000606786"/>
    </source>
</evidence>
<dbReference type="AlphaFoldDB" id="A0A811U376"/>
<evidence type="ECO:0000313" key="1">
    <source>
        <dbReference type="EMBL" id="CAD6991715.1"/>
    </source>
</evidence>
<reference evidence="1" key="1">
    <citation type="submission" date="2020-11" db="EMBL/GenBank/DDBJ databases">
        <authorList>
            <person name="Whitehead M."/>
        </authorList>
    </citation>
    <scope>NUCLEOTIDE SEQUENCE</scope>
    <source>
        <strain evidence="1">EGII</strain>
    </source>
</reference>
<comment type="caution">
    <text evidence="1">The sequence shown here is derived from an EMBL/GenBank/DDBJ whole genome shotgun (WGS) entry which is preliminary data.</text>
</comment>